<sequence>MQASIVPIRLVANTTHGWLARSKCFCKIQIAEGTIKHGGVIPGTGRQEKNRPNVSDSESERKCPSRHESQQSRSCLVASNHLQLTTLDNLFKIADSPHAEVFAEAFHIRVSSDEELFNGSTLRLCWLGPPQLAAKPSTCPSSLDVIEGNSAVKASRRSLQSQVSASGLEMAWVPIGLRHLGSRVDDKSLTCIPGR</sequence>
<dbReference type="Proteomes" id="UP000544331">
    <property type="component" value="Unassembled WGS sequence"/>
</dbReference>
<gene>
    <name evidence="2" type="ORF">FMUND_2625</name>
</gene>
<reference evidence="2 3" key="1">
    <citation type="submission" date="2020-05" db="EMBL/GenBank/DDBJ databases">
        <title>Identification and distribution of gene clusters putatively required for synthesis of sphingolipid metabolism inhibitors in phylogenetically diverse species of the filamentous fungus Fusarium.</title>
        <authorList>
            <person name="Kim H.-S."/>
            <person name="Busman M."/>
            <person name="Brown D.W."/>
            <person name="Divon H."/>
            <person name="Uhlig S."/>
            <person name="Proctor R.H."/>
        </authorList>
    </citation>
    <scope>NUCLEOTIDE SEQUENCE [LARGE SCALE GENOMIC DNA]</scope>
    <source>
        <strain evidence="2 3">NRRL 66235</strain>
    </source>
</reference>
<evidence type="ECO:0000256" key="1">
    <source>
        <dbReference type="SAM" id="MobiDB-lite"/>
    </source>
</evidence>
<proteinExistence type="predicted"/>
<feature type="compositionally biased region" description="Basic and acidic residues" evidence="1">
    <location>
        <begin position="58"/>
        <end position="70"/>
    </location>
</feature>
<organism evidence="2 3">
    <name type="scientific">Fusarium mundagurra</name>
    <dbReference type="NCBI Taxonomy" id="1567541"/>
    <lineage>
        <taxon>Eukaryota</taxon>
        <taxon>Fungi</taxon>
        <taxon>Dikarya</taxon>
        <taxon>Ascomycota</taxon>
        <taxon>Pezizomycotina</taxon>
        <taxon>Sordariomycetes</taxon>
        <taxon>Hypocreomycetidae</taxon>
        <taxon>Hypocreales</taxon>
        <taxon>Nectriaceae</taxon>
        <taxon>Fusarium</taxon>
        <taxon>Fusarium fujikuroi species complex</taxon>
    </lineage>
</organism>
<accession>A0A8H5Z4E3</accession>
<evidence type="ECO:0000313" key="3">
    <source>
        <dbReference type="Proteomes" id="UP000544331"/>
    </source>
</evidence>
<comment type="caution">
    <text evidence="2">The sequence shown here is derived from an EMBL/GenBank/DDBJ whole genome shotgun (WGS) entry which is preliminary data.</text>
</comment>
<keyword evidence="3" id="KW-1185">Reference proteome</keyword>
<dbReference type="AlphaFoldDB" id="A0A8H5Z4E3"/>
<dbReference type="EMBL" id="JAAOAN010000082">
    <property type="protein sequence ID" value="KAF5722747.1"/>
    <property type="molecule type" value="Genomic_DNA"/>
</dbReference>
<protein>
    <submittedName>
        <fullName evidence="2">Uncharacterized protein</fullName>
    </submittedName>
</protein>
<feature type="region of interest" description="Disordered" evidence="1">
    <location>
        <begin position="37"/>
        <end position="71"/>
    </location>
</feature>
<evidence type="ECO:0000313" key="2">
    <source>
        <dbReference type="EMBL" id="KAF5722747.1"/>
    </source>
</evidence>
<name>A0A8H5Z4E3_9HYPO</name>